<evidence type="ECO:0000313" key="3">
    <source>
        <dbReference type="EMBL" id="SQB34130.1"/>
    </source>
</evidence>
<dbReference type="InterPro" id="IPR011067">
    <property type="entry name" value="Plasmid_toxin/cell-grow_inhib"/>
</dbReference>
<reference evidence="3 4" key="1">
    <citation type="submission" date="2018-06" db="EMBL/GenBank/DDBJ databases">
        <authorList>
            <consortium name="Pathogen Informatics"/>
            <person name="Doyle S."/>
        </authorList>
    </citation>
    <scope>NUCLEOTIDE SEQUENCE [LARGE SCALE GENOMIC DNA]</scope>
    <source>
        <strain evidence="3 4">NCTC13028</strain>
    </source>
</reference>
<comment type="similarity">
    <text evidence="1">Belongs to the PemK/MazF family.</text>
</comment>
<protein>
    <submittedName>
        <fullName evidence="3">PemK-like protein</fullName>
    </submittedName>
</protein>
<dbReference type="GO" id="GO:0003677">
    <property type="term" value="F:DNA binding"/>
    <property type="evidence" value="ECO:0007669"/>
    <property type="project" value="InterPro"/>
</dbReference>
<dbReference type="EMBL" id="UAWC01000007">
    <property type="protein sequence ID" value="SQB34130.1"/>
    <property type="molecule type" value="Genomic_DNA"/>
</dbReference>
<sequence length="150" mass="17632">MVELYKDVQDLKDTREFAFGEIWKLRDELIRLLPSDRVVDKRKIHYSRTVLVVQNCLENNDEESLLIRVAPITTTIRFLQKFDVLLYPNEGDIKRDDVLRKCMAQIQLTQPILKKDMYEKVGEISNEKKEEVAAIKLELLGINLDDLLQE</sequence>
<dbReference type="AlphaFoldDB" id="A0A239Z876"/>
<evidence type="ECO:0000256" key="2">
    <source>
        <dbReference type="ARBA" id="ARBA00022649"/>
    </source>
</evidence>
<dbReference type="RefSeq" id="WP_095177265.1">
    <property type="nucleotide sequence ID" value="NZ_LT906477.1"/>
</dbReference>
<evidence type="ECO:0000256" key="1">
    <source>
        <dbReference type="ARBA" id="ARBA00007521"/>
    </source>
</evidence>
<organism evidence="3 4">
    <name type="scientific">Clostridium cochlearium</name>
    <dbReference type="NCBI Taxonomy" id="1494"/>
    <lineage>
        <taxon>Bacteria</taxon>
        <taxon>Bacillati</taxon>
        <taxon>Bacillota</taxon>
        <taxon>Clostridia</taxon>
        <taxon>Eubacteriales</taxon>
        <taxon>Clostridiaceae</taxon>
        <taxon>Clostridium</taxon>
    </lineage>
</organism>
<evidence type="ECO:0000313" key="4">
    <source>
        <dbReference type="Proteomes" id="UP000250223"/>
    </source>
</evidence>
<dbReference type="Gene3D" id="2.30.30.110">
    <property type="match status" value="1"/>
</dbReference>
<keyword evidence="2" id="KW-1277">Toxin-antitoxin system</keyword>
<dbReference type="GeneID" id="70576284"/>
<dbReference type="InterPro" id="IPR003477">
    <property type="entry name" value="PemK-like"/>
</dbReference>
<proteinExistence type="inferred from homology"/>
<dbReference type="SUPFAM" id="SSF50118">
    <property type="entry name" value="Cell growth inhibitor/plasmid maintenance toxic component"/>
    <property type="match status" value="1"/>
</dbReference>
<name>A0A239Z876_CLOCO</name>
<accession>A0A239Z876</accession>
<dbReference type="Proteomes" id="UP000250223">
    <property type="component" value="Unassembled WGS sequence"/>
</dbReference>
<gene>
    <name evidence="3" type="ORF">NCTC13028_01024</name>
</gene>
<dbReference type="Pfam" id="PF02452">
    <property type="entry name" value="PemK_toxin"/>
    <property type="match status" value="1"/>
</dbReference>